<dbReference type="EMBL" id="JBHTLX010000005">
    <property type="protein sequence ID" value="MFD1246870.1"/>
    <property type="molecule type" value="Genomic_DNA"/>
</dbReference>
<accession>A0ABW3VWD9</accession>
<dbReference type="Proteomes" id="UP001597229">
    <property type="component" value="Unassembled WGS sequence"/>
</dbReference>
<evidence type="ECO:0008006" key="3">
    <source>
        <dbReference type="Google" id="ProtNLM"/>
    </source>
</evidence>
<sequence length="290" mass="30566">MSALGARHLILRPGTPVMARSPGVVQIGLAGPSACLPDDPAVRRLVDALRRPTGLDPAEALPDAAADALRRLQDADLVVAAFLGEEPRPRALTTLLAQFGPDAVRRHEARVATRVVVHAALALEPAVDALLAEAGLPTTSDGDDPDAVHLVVSAGEVHRDALDPLIRASRAHLLVGGDAAGVRIGPFVEPGRTACQRCVDAHESMHDPRRPLLLAQAAGQAAAFPAPRDPLLDRLALAWAVRDLQRYAEGDEPSTWSATVDLGPATAPTITPWGRHPYCGCSWDGFLDLP</sequence>
<proteinExistence type="predicted"/>
<protein>
    <recommendedName>
        <fullName evidence="3">Bacteriocin biosynthesis cyclodehydratase domain-containing protein</fullName>
    </recommendedName>
</protein>
<comment type="caution">
    <text evidence="1">The sequence shown here is derived from an EMBL/GenBank/DDBJ whole genome shotgun (WGS) entry which is preliminary data.</text>
</comment>
<evidence type="ECO:0000313" key="1">
    <source>
        <dbReference type="EMBL" id="MFD1246870.1"/>
    </source>
</evidence>
<dbReference type="RefSeq" id="WP_367917655.1">
    <property type="nucleotide sequence ID" value="NZ_BAABAC010000005.1"/>
</dbReference>
<name>A0ABW3VWD9_9ACTN</name>
<gene>
    <name evidence="1" type="ORF">ACFQ3F_03630</name>
</gene>
<dbReference type="Gene3D" id="3.40.50.720">
    <property type="entry name" value="NAD(P)-binding Rossmann-like Domain"/>
    <property type="match status" value="1"/>
</dbReference>
<evidence type="ECO:0000313" key="2">
    <source>
        <dbReference type="Proteomes" id="UP001597229"/>
    </source>
</evidence>
<organism evidence="1 2">
    <name type="scientific">Nocardioides ginsengisoli</name>
    <dbReference type="NCBI Taxonomy" id="363868"/>
    <lineage>
        <taxon>Bacteria</taxon>
        <taxon>Bacillati</taxon>
        <taxon>Actinomycetota</taxon>
        <taxon>Actinomycetes</taxon>
        <taxon>Propionibacteriales</taxon>
        <taxon>Nocardioidaceae</taxon>
        <taxon>Nocardioides</taxon>
    </lineage>
</organism>
<keyword evidence="2" id="KW-1185">Reference proteome</keyword>
<reference evidence="2" key="1">
    <citation type="journal article" date="2019" name="Int. J. Syst. Evol. Microbiol.">
        <title>The Global Catalogue of Microorganisms (GCM) 10K type strain sequencing project: providing services to taxonomists for standard genome sequencing and annotation.</title>
        <authorList>
            <consortium name="The Broad Institute Genomics Platform"/>
            <consortium name="The Broad Institute Genome Sequencing Center for Infectious Disease"/>
            <person name="Wu L."/>
            <person name="Ma J."/>
        </authorList>
    </citation>
    <scope>NUCLEOTIDE SEQUENCE [LARGE SCALE GENOMIC DNA]</scope>
    <source>
        <strain evidence="2">CCUG 52478</strain>
    </source>
</reference>